<dbReference type="Pfam" id="PF02604">
    <property type="entry name" value="PhdYeFM_antitox"/>
    <property type="match status" value="1"/>
</dbReference>
<organism evidence="3 4">
    <name type="scientific">Thermus thermophilus</name>
    <dbReference type="NCBI Taxonomy" id="274"/>
    <lineage>
        <taxon>Bacteria</taxon>
        <taxon>Thermotogati</taxon>
        <taxon>Deinococcota</taxon>
        <taxon>Deinococci</taxon>
        <taxon>Thermales</taxon>
        <taxon>Thermaceae</taxon>
        <taxon>Thermus</taxon>
    </lineage>
</organism>
<geneLocation type="plasmid" evidence="3 4">
    <name>pAA1-1b</name>
</geneLocation>
<proteinExistence type="inferred from homology"/>
<dbReference type="EMBL" id="AP024927">
    <property type="protein sequence ID" value="BCZ88103.1"/>
    <property type="molecule type" value="Genomic_DNA"/>
</dbReference>
<name>A0AAD1NY78_THETH</name>
<evidence type="ECO:0000256" key="1">
    <source>
        <dbReference type="ARBA" id="ARBA00009981"/>
    </source>
</evidence>
<reference evidence="3" key="1">
    <citation type="submission" date="2021-07" db="EMBL/GenBank/DDBJ databases">
        <title>Complete genome sequences of four Thermus thermophilus strains isolated from Arima Hot Spring in Japan.</title>
        <authorList>
            <person name="Tomariguchi N."/>
            <person name="Ueno Y."/>
            <person name="Miyazaki K."/>
        </authorList>
    </citation>
    <scope>NUCLEOTIDE SEQUENCE</scope>
    <source>
        <strain evidence="3">AA1-1</strain>
        <plasmid evidence="3">pAA1-1b</plasmid>
    </source>
</reference>
<gene>
    <name evidence="3" type="ORF">TthAA11_22850</name>
</gene>
<dbReference type="AlphaFoldDB" id="A0AAD1NY78"/>
<dbReference type="SUPFAM" id="SSF143120">
    <property type="entry name" value="YefM-like"/>
    <property type="match status" value="1"/>
</dbReference>
<dbReference type="Proteomes" id="UP000825379">
    <property type="component" value="Plasmid pAA1-1b"/>
</dbReference>
<keyword evidence="3" id="KW-0614">Plasmid</keyword>
<comment type="function">
    <text evidence="2">Antitoxin component of a type II toxin-antitoxin (TA) system.</text>
</comment>
<dbReference type="PANTHER" id="PTHR35377:SF4">
    <property type="entry name" value="PREVENT-HOST-DEATH FAMILY PROTEIN"/>
    <property type="match status" value="1"/>
</dbReference>
<evidence type="ECO:0000313" key="3">
    <source>
        <dbReference type="EMBL" id="BCZ88103.1"/>
    </source>
</evidence>
<dbReference type="PANTHER" id="PTHR35377">
    <property type="entry name" value="ANTITOXIN VAPB49-RELATED-RELATED"/>
    <property type="match status" value="1"/>
</dbReference>
<dbReference type="InterPro" id="IPR006442">
    <property type="entry name" value="Antitoxin_Phd/YefM"/>
</dbReference>
<protein>
    <recommendedName>
        <fullName evidence="2">Antitoxin</fullName>
    </recommendedName>
</protein>
<dbReference type="InterPro" id="IPR036165">
    <property type="entry name" value="YefM-like_sf"/>
</dbReference>
<accession>A0AAD1NY78</accession>
<dbReference type="Gene3D" id="3.40.1620.10">
    <property type="entry name" value="YefM-like domain"/>
    <property type="match status" value="1"/>
</dbReference>
<sequence length="99" mass="10889">MNWGAPMSKAPEAVAKAYNLAEAKARLSHLIQRVEQGEVILIKRYGRVVAKLVPAEAPSRPKRTPGVWKGKVWIAPDFDRVDVEIAKLMEEGPVEPSSG</sequence>
<comment type="similarity">
    <text evidence="1 2">Belongs to the phD/YefM antitoxin family.</text>
</comment>
<dbReference type="InterPro" id="IPR051416">
    <property type="entry name" value="phD-YefM_TA_antitoxins"/>
</dbReference>
<evidence type="ECO:0000256" key="2">
    <source>
        <dbReference type="RuleBase" id="RU362080"/>
    </source>
</evidence>
<evidence type="ECO:0000313" key="4">
    <source>
        <dbReference type="Proteomes" id="UP000825379"/>
    </source>
</evidence>
<dbReference type="NCBIfam" id="TIGR01552">
    <property type="entry name" value="phd_fam"/>
    <property type="match status" value="1"/>
</dbReference>